<evidence type="ECO:0000259" key="7">
    <source>
        <dbReference type="Pfam" id="PF22740"/>
    </source>
</evidence>
<dbReference type="GO" id="GO:0005525">
    <property type="term" value="F:GTP binding"/>
    <property type="evidence" value="ECO:0007669"/>
    <property type="project" value="UniProtKB-UniRule"/>
</dbReference>
<evidence type="ECO:0000313" key="9">
    <source>
        <dbReference type="Proteomes" id="UP000186308"/>
    </source>
</evidence>
<evidence type="ECO:0000256" key="4">
    <source>
        <dbReference type="HAMAP-Rule" id="MF_00636"/>
    </source>
</evidence>
<evidence type="ECO:0000256" key="1">
    <source>
        <dbReference type="ARBA" id="ARBA00022741"/>
    </source>
</evidence>
<dbReference type="InterPro" id="IPR027417">
    <property type="entry name" value="P-loop_NTPase"/>
</dbReference>
<dbReference type="InterPro" id="IPR005337">
    <property type="entry name" value="RapZ-like"/>
</dbReference>
<keyword evidence="9" id="KW-1185">Reference proteome</keyword>
<dbReference type="OrthoDB" id="9784461at2"/>
<dbReference type="Proteomes" id="UP000186308">
    <property type="component" value="Unassembled WGS sequence"/>
</dbReference>
<reference evidence="8 9" key="1">
    <citation type="submission" date="2017-01" db="EMBL/GenBank/DDBJ databases">
        <authorList>
            <person name="Varghese N."/>
            <person name="Submissions S."/>
        </authorList>
    </citation>
    <scope>NUCLEOTIDE SEQUENCE [LARGE SCALE GENOMIC DNA]</scope>
    <source>
        <strain evidence="8 9">ATCC 35905</strain>
    </source>
</reference>
<dbReference type="Pfam" id="PF03668">
    <property type="entry name" value="RapZ-like_N"/>
    <property type="match status" value="1"/>
</dbReference>
<accession>A0A8G2CIE9</accession>
<dbReference type="PANTHER" id="PTHR30448:SF0">
    <property type="entry name" value="RNASE ADAPTER PROTEIN RAPZ"/>
    <property type="match status" value="1"/>
</dbReference>
<evidence type="ECO:0000256" key="2">
    <source>
        <dbReference type="ARBA" id="ARBA00022840"/>
    </source>
</evidence>
<dbReference type="HAMAP" id="MF_00636">
    <property type="entry name" value="RapZ_like"/>
    <property type="match status" value="1"/>
</dbReference>
<evidence type="ECO:0000256" key="3">
    <source>
        <dbReference type="ARBA" id="ARBA00023134"/>
    </source>
</evidence>
<comment type="caution">
    <text evidence="8">The sequence shown here is derived from an EMBL/GenBank/DDBJ whole genome shotgun (WGS) entry which is preliminary data.</text>
</comment>
<evidence type="ECO:0000259" key="6">
    <source>
        <dbReference type="Pfam" id="PF03668"/>
    </source>
</evidence>
<feature type="region of interest" description="Disordered" evidence="5">
    <location>
        <begin position="286"/>
        <end position="323"/>
    </location>
</feature>
<evidence type="ECO:0000313" key="8">
    <source>
        <dbReference type="EMBL" id="SIQ27165.1"/>
    </source>
</evidence>
<dbReference type="EMBL" id="FTNE01000003">
    <property type="protein sequence ID" value="SIQ27165.1"/>
    <property type="molecule type" value="Genomic_DNA"/>
</dbReference>
<feature type="binding site" evidence="4">
    <location>
        <begin position="57"/>
        <end position="60"/>
    </location>
    <ligand>
        <name>GTP</name>
        <dbReference type="ChEBI" id="CHEBI:37565"/>
    </ligand>
</feature>
<organism evidence="8 9">
    <name type="scientific">Acidiphilium rubrum</name>
    <dbReference type="NCBI Taxonomy" id="526"/>
    <lineage>
        <taxon>Bacteria</taxon>
        <taxon>Pseudomonadati</taxon>
        <taxon>Pseudomonadota</taxon>
        <taxon>Alphaproteobacteria</taxon>
        <taxon>Acetobacterales</taxon>
        <taxon>Acidocellaceae</taxon>
        <taxon>Acidiphilium</taxon>
    </lineage>
</organism>
<dbReference type="InterPro" id="IPR053931">
    <property type="entry name" value="RapZ_C"/>
</dbReference>
<dbReference type="SUPFAM" id="SSF52540">
    <property type="entry name" value="P-loop containing nucleoside triphosphate hydrolases"/>
    <property type="match status" value="1"/>
</dbReference>
<proteinExistence type="inferred from homology"/>
<sequence length="335" mass="36381">MSAPNPRLVVVSGLSGAGKNSVLRALEDLGYEAVDNPPLRLVETLIGAAKPLAVGLDARNRDFSAGDIIETLARLRQSHIVQPELIFAIASDEVLQRRFTETRRRHPLALQGTVSEGIATEQALTRPLRDAADWVVDTSDLPLAALRQMIERRFGTDNPGLAITLVSFAFPAGIPREADIVLDARFLRNPHYIPDLRPQTGLAQPVRAYIETDPDYAEFIERVAGLVTFLLPRFVREGKKYAMIAIGCTGGRHRSVASIEALGGILRSQNWVVQIDHTAIRSEIGGRDLDSNMTAPSADHPAEPAASVQRTAANLPSAPGKSGEVRRYFMSGASK</sequence>
<gene>
    <name evidence="8" type="ORF">SAMN05421828_10335</name>
</gene>
<feature type="binding site" evidence="4">
    <location>
        <begin position="13"/>
        <end position="20"/>
    </location>
    <ligand>
        <name>ATP</name>
        <dbReference type="ChEBI" id="CHEBI:30616"/>
    </ligand>
</feature>
<dbReference type="GO" id="GO:0005524">
    <property type="term" value="F:ATP binding"/>
    <property type="evidence" value="ECO:0007669"/>
    <property type="project" value="UniProtKB-UniRule"/>
</dbReference>
<feature type="domain" description="RapZ C-terminal" evidence="7">
    <location>
        <begin position="162"/>
        <end position="280"/>
    </location>
</feature>
<keyword evidence="1 4" id="KW-0547">Nucleotide-binding</keyword>
<name>A0A8G2CIE9_ACIRU</name>
<keyword evidence="3 4" id="KW-0342">GTP-binding</keyword>
<dbReference type="Pfam" id="PF22740">
    <property type="entry name" value="PapZ_C"/>
    <property type="match status" value="1"/>
</dbReference>
<dbReference type="AlphaFoldDB" id="A0A8G2CIE9"/>
<keyword evidence="2 4" id="KW-0067">ATP-binding</keyword>
<evidence type="ECO:0000256" key="5">
    <source>
        <dbReference type="SAM" id="MobiDB-lite"/>
    </source>
</evidence>
<dbReference type="RefSeq" id="WP_051657292.1">
    <property type="nucleotide sequence ID" value="NZ_FTNE01000003.1"/>
</dbReference>
<feature type="domain" description="RapZ-like N-terminal" evidence="6">
    <location>
        <begin position="8"/>
        <end position="157"/>
    </location>
</feature>
<protein>
    <submittedName>
        <fullName evidence="8">UPF0042 nucleotide-binding protein</fullName>
    </submittedName>
</protein>
<dbReference type="NCBIfam" id="NF003828">
    <property type="entry name" value="PRK05416.1"/>
    <property type="match status" value="1"/>
</dbReference>
<dbReference type="PIRSF" id="PIRSF005052">
    <property type="entry name" value="P-loopkin"/>
    <property type="match status" value="1"/>
</dbReference>
<dbReference type="InterPro" id="IPR053930">
    <property type="entry name" value="RapZ-like_N"/>
</dbReference>
<dbReference type="PANTHER" id="PTHR30448">
    <property type="entry name" value="RNASE ADAPTER PROTEIN RAPZ"/>
    <property type="match status" value="1"/>
</dbReference>